<dbReference type="InterPro" id="IPR000595">
    <property type="entry name" value="cNMP-bd_dom"/>
</dbReference>
<dbReference type="KEGG" id="slom:PXH66_20215"/>
<evidence type="ECO:0000259" key="2">
    <source>
        <dbReference type="PROSITE" id="PS50042"/>
    </source>
</evidence>
<evidence type="ECO:0000313" key="3">
    <source>
        <dbReference type="EMBL" id="WED64675.1"/>
    </source>
</evidence>
<dbReference type="GO" id="GO:0034236">
    <property type="term" value="F:protein kinase A catalytic subunit binding"/>
    <property type="evidence" value="ECO:0007669"/>
    <property type="project" value="TreeGrafter"/>
</dbReference>
<feature type="transmembrane region" description="Helical" evidence="1">
    <location>
        <begin position="185"/>
        <end position="211"/>
    </location>
</feature>
<dbReference type="GO" id="GO:0030552">
    <property type="term" value="F:cAMP binding"/>
    <property type="evidence" value="ECO:0007669"/>
    <property type="project" value="TreeGrafter"/>
</dbReference>
<proteinExistence type="predicted"/>
<keyword evidence="4" id="KW-1185">Reference proteome</keyword>
<dbReference type="CDD" id="cd00038">
    <property type="entry name" value="CAP_ED"/>
    <property type="match status" value="2"/>
</dbReference>
<dbReference type="PROSITE" id="PS50042">
    <property type="entry name" value="CNMP_BINDING_3"/>
    <property type="match status" value="2"/>
</dbReference>
<dbReference type="GO" id="GO:0004862">
    <property type="term" value="F:cAMP-dependent protein kinase inhibitor activity"/>
    <property type="evidence" value="ECO:0007669"/>
    <property type="project" value="TreeGrafter"/>
</dbReference>
<evidence type="ECO:0000256" key="1">
    <source>
        <dbReference type="SAM" id="Phobius"/>
    </source>
</evidence>
<organism evidence="3 4">
    <name type="scientific">Synoicihabitans lomoniglobus</name>
    <dbReference type="NCBI Taxonomy" id="2909285"/>
    <lineage>
        <taxon>Bacteria</taxon>
        <taxon>Pseudomonadati</taxon>
        <taxon>Verrucomicrobiota</taxon>
        <taxon>Opitutia</taxon>
        <taxon>Opitutales</taxon>
        <taxon>Opitutaceae</taxon>
        <taxon>Synoicihabitans</taxon>
    </lineage>
</organism>
<dbReference type="Gene3D" id="2.60.120.10">
    <property type="entry name" value="Jelly Rolls"/>
    <property type="match status" value="2"/>
</dbReference>
<evidence type="ECO:0000313" key="4">
    <source>
        <dbReference type="Proteomes" id="UP001218638"/>
    </source>
</evidence>
<dbReference type="EMBL" id="CP119075">
    <property type="protein sequence ID" value="WED64675.1"/>
    <property type="molecule type" value="Genomic_DNA"/>
</dbReference>
<feature type="transmembrane region" description="Helical" evidence="1">
    <location>
        <begin position="285"/>
        <end position="303"/>
    </location>
</feature>
<accession>A0AAE9ZXE5</accession>
<gene>
    <name evidence="3" type="ORF">PXH66_20215</name>
</gene>
<sequence>MDDNLALTAQRWQLAPTLKCSGIIGGVMVVKNTVEGTHLAITPHQWSLLNRFTEPRMVPPVLGAIIQERVCPALGEFYELIIKAVRERILVAEDYEPISRPTLNWPIALKAHTWRVLIILMGVLGWGATVALRPALPDTWLDAGLSLAIAGLAAGLGEVVANALLRGAGGTLYLDRKFFVRRSDVVMHAAGVQRSVAGAPIAVAAATAGLVSWLHPAWALFPVVGLLVQLRPVGGGPVNRILRIGARNRLSDAEHHFTFQPNRSPSAREQSLQARFRRRTTWWEILYGVCWIALTGYTLGMLSDMPLRTLGFWETHGWSVGLGFVSIVAAVILIYAFVESYVFTLERASNAAVAFELWYRRWLAATPETFSRRECLQAVRRSPLLRQLPVAVQQTIAKRLRTVRIRPGETLTDFDEDPGHVSLIQAGKIGVYRRAPNGKPRLMQELSEEELAGLHAAADPKYPQFSYRALTPLTLLQLEWADARELLLPHLPPKSLVSLVIKTPFLARMELCRHWHFQAIRRFADYAEIVDYDPGEIILRDEFFSEFFFIVLEGSARISKRGMQVGTVRGRDFLGEIGLLQNSDTTAQVTASEPTRCLRIGRREFLRFVAHNHTVALELERVSSQRLGRPIFPLTLGDFKTL</sequence>
<protein>
    <submittedName>
        <fullName evidence="3">Cyclic nucleotide-binding domain-containing protein</fullName>
    </submittedName>
</protein>
<dbReference type="InterPro" id="IPR018490">
    <property type="entry name" value="cNMP-bd_dom_sf"/>
</dbReference>
<feature type="transmembrane region" description="Helical" evidence="1">
    <location>
        <begin position="217"/>
        <end position="234"/>
    </location>
</feature>
<dbReference type="RefSeq" id="WP_330929960.1">
    <property type="nucleotide sequence ID" value="NZ_CP119075.1"/>
</dbReference>
<dbReference type="PANTHER" id="PTHR11635">
    <property type="entry name" value="CAMP-DEPENDENT PROTEIN KINASE REGULATORY CHAIN"/>
    <property type="match status" value="1"/>
</dbReference>
<dbReference type="Pfam" id="PF00027">
    <property type="entry name" value="cNMP_binding"/>
    <property type="match status" value="2"/>
</dbReference>
<feature type="domain" description="Cyclic nucleotide-binding" evidence="2">
    <location>
        <begin position="384"/>
        <end position="489"/>
    </location>
</feature>
<dbReference type="SMART" id="SM00100">
    <property type="entry name" value="cNMP"/>
    <property type="match status" value="2"/>
</dbReference>
<keyword evidence="1" id="KW-0812">Transmembrane</keyword>
<feature type="transmembrane region" description="Helical" evidence="1">
    <location>
        <begin position="315"/>
        <end position="338"/>
    </location>
</feature>
<reference evidence="3" key="1">
    <citation type="submission" date="2023-03" db="EMBL/GenBank/DDBJ databases">
        <title>Lomoglobus Profundus gen. nov., sp. nov., a novel member of the phylum Verrucomicrobia, isolated from deep-marine sediment of South China Sea.</title>
        <authorList>
            <person name="Ahmad T."/>
            <person name="Ishaq S.E."/>
            <person name="Wang F."/>
        </authorList>
    </citation>
    <scope>NUCLEOTIDE SEQUENCE</scope>
    <source>
        <strain evidence="3">LMO-M01</strain>
    </source>
</reference>
<dbReference type="GO" id="GO:0005952">
    <property type="term" value="C:cAMP-dependent protein kinase complex"/>
    <property type="evidence" value="ECO:0007669"/>
    <property type="project" value="InterPro"/>
</dbReference>
<keyword evidence="1" id="KW-1133">Transmembrane helix</keyword>
<dbReference type="Proteomes" id="UP001218638">
    <property type="component" value="Chromosome"/>
</dbReference>
<dbReference type="GO" id="GO:0005829">
    <property type="term" value="C:cytosol"/>
    <property type="evidence" value="ECO:0007669"/>
    <property type="project" value="TreeGrafter"/>
</dbReference>
<feature type="domain" description="Cyclic nucleotide-binding" evidence="2">
    <location>
        <begin position="511"/>
        <end position="609"/>
    </location>
</feature>
<dbReference type="SUPFAM" id="SSF51206">
    <property type="entry name" value="cAMP-binding domain-like"/>
    <property type="match status" value="2"/>
</dbReference>
<feature type="transmembrane region" description="Helical" evidence="1">
    <location>
        <begin position="114"/>
        <end position="132"/>
    </location>
</feature>
<feature type="transmembrane region" description="Helical" evidence="1">
    <location>
        <begin position="144"/>
        <end position="165"/>
    </location>
</feature>
<dbReference type="PANTHER" id="PTHR11635:SF152">
    <property type="entry name" value="CAMP-DEPENDENT PROTEIN KINASE TYPE I REGULATORY SUBUNIT-RELATED"/>
    <property type="match status" value="1"/>
</dbReference>
<dbReference type="AlphaFoldDB" id="A0AAE9ZXE5"/>
<dbReference type="InterPro" id="IPR014710">
    <property type="entry name" value="RmlC-like_jellyroll"/>
</dbReference>
<keyword evidence="1" id="KW-0472">Membrane</keyword>
<dbReference type="InterPro" id="IPR050503">
    <property type="entry name" value="cAMP-dep_PK_reg_su-like"/>
</dbReference>
<name>A0AAE9ZXE5_9BACT</name>